<dbReference type="Gene3D" id="3.30.200.20">
    <property type="entry name" value="Phosphorylase Kinase, domain 1"/>
    <property type="match status" value="1"/>
</dbReference>
<dbReference type="Proteomes" id="UP000007058">
    <property type="component" value="Chromosome"/>
</dbReference>
<dbReference type="EMBL" id="AP007255">
    <property type="protein sequence ID" value="BAE50806.1"/>
    <property type="molecule type" value="Genomic_DNA"/>
</dbReference>
<dbReference type="InterPro" id="IPR011009">
    <property type="entry name" value="Kinase-like_dom_sf"/>
</dbReference>
<gene>
    <name evidence="6" type="ordered locus">amb2002</name>
</gene>
<dbReference type="PANTHER" id="PTHR43289">
    <property type="entry name" value="MITOGEN-ACTIVATED PROTEIN KINASE KINASE KINASE 20-RELATED"/>
    <property type="match status" value="1"/>
</dbReference>
<dbReference type="InterPro" id="IPR000719">
    <property type="entry name" value="Prot_kinase_dom"/>
</dbReference>
<sequence>MDRGRDKTMEAGGMPEIPGYRIHRLAAVTDFSDVWLAEDLALGRAVAVKVFSPKADESQFIAPFPVSEWRRRFYQEGRLQALFDHPNIVPVIGIDHAADGRPCLLMQYLPQSLCHEIGSDTFDGEEASARWVSPARTKEVLLQVLSGLVEVHRKGIVHRDLKPRNLLLAGGGGVRVKIADFGMAKAPGEPDSTEKEWFGTRDYISPEQYARAGQATARSDIFSLGVIGIRMLTGYFPDRRRLAAVKGLPPAFAALLARCLELDPARRPDAARMMAQLAAITLP</sequence>
<dbReference type="SUPFAM" id="SSF56112">
    <property type="entry name" value="Protein kinase-like (PK-like)"/>
    <property type="match status" value="1"/>
</dbReference>
<dbReference type="GO" id="GO:0005524">
    <property type="term" value="F:ATP binding"/>
    <property type="evidence" value="ECO:0007669"/>
    <property type="project" value="UniProtKB-KW"/>
</dbReference>
<keyword evidence="1" id="KW-0808">Transferase</keyword>
<dbReference type="SMART" id="SM00220">
    <property type="entry name" value="S_TKc"/>
    <property type="match status" value="1"/>
</dbReference>
<name>Q2W5R9_PARM1</name>
<dbReference type="PANTHER" id="PTHR43289:SF6">
    <property type="entry name" value="SERINE_THREONINE-PROTEIN KINASE NEKL-3"/>
    <property type="match status" value="1"/>
</dbReference>
<evidence type="ECO:0000256" key="3">
    <source>
        <dbReference type="ARBA" id="ARBA00022777"/>
    </source>
</evidence>
<evidence type="ECO:0000256" key="2">
    <source>
        <dbReference type="ARBA" id="ARBA00022741"/>
    </source>
</evidence>
<dbReference type="GO" id="GO:0004674">
    <property type="term" value="F:protein serine/threonine kinase activity"/>
    <property type="evidence" value="ECO:0007669"/>
    <property type="project" value="UniProtKB-KW"/>
</dbReference>
<evidence type="ECO:0000313" key="7">
    <source>
        <dbReference type="Proteomes" id="UP000007058"/>
    </source>
</evidence>
<dbReference type="KEGG" id="mag:amb2002"/>
<proteinExistence type="predicted"/>
<dbReference type="Pfam" id="PF00069">
    <property type="entry name" value="Pkinase"/>
    <property type="match status" value="1"/>
</dbReference>
<dbReference type="PROSITE" id="PS00108">
    <property type="entry name" value="PROTEIN_KINASE_ST"/>
    <property type="match status" value="1"/>
</dbReference>
<evidence type="ECO:0000259" key="5">
    <source>
        <dbReference type="PROSITE" id="PS50011"/>
    </source>
</evidence>
<keyword evidence="4" id="KW-0067">ATP-binding</keyword>
<keyword evidence="6" id="KW-0723">Serine/threonine-protein kinase</keyword>
<reference evidence="6 7" key="1">
    <citation type="journal article" date="2005" name="DNA Res.">
        <title>Complete genome sequence of the facultative anaerobic magnetotactic bacterium Magnetospirillum sp. strain AMB-1.</title>
        <authorList>
            <person name="Matsunaga T."/>
            <person name="Okamura Y."/>
            <person name="Fukuda Y."/>
            <person name="Wahyudi A.T."/>
            <person name="Murase Y."/>
            <person name="Takeyama H."/>
        </authorList>
    </citation>
    <scope>NUCLEOTIDE SEQUENCE [LARGE SCALE GENOMIC DNA]</scope>
    <source>
        <strain evidence="7">ATCC 700264 / AMB-1</strain>
    </source>
</reference>
<dbReference type="STRING" id="342108.amb2002"/>
<keyword evidence="2" id="KW-0547">Nucleotide-binding</keyword>
<evidence type="ECO:0000313" key="6">
    <source>
        <dbReference type="EMBL" id="BAE50806.1"/>
    </source>
</evidence>
<accession>Q2W5R9</accession>
<dbReference type="InterPro" id="IPR008271">
    <property type="entry name" value="Ser/Thr_kinase_AS"/>
</dbReference>
<dbReference type="AlphaFoldDB" id="Q2W5R9"/>
<keyword evidence="7" id="KW-1185">Reference proteome</keyword>
<dbReference type="HOGENOM" id="CLU_000288_63_44_5"/>
<organism evidence="6 7">
    <name type="scientific">Paramagnetospirillum magneticum (strain ATCC 700264 / AMB-1)</name>
    <name type="common">Magnetospirillum magneticum</name>
    <dbReference type="NCBI Taxonomy" id="342108"/>
    <lineage>
        <taxon>Bacteria</taxon>
        <taxon>Pseudomonadati</taxon>
        <taxon>Pseudomonadota</taxon>
        <taxon>Alphaproteobacteria</taxon>
        <taxon>Rhodospirillales</taxon>
        <taxon>Magnetospirillaceae</taxon>
        <taxon>Paramagnetospirillum</taxon>
    </lineage>
</organism>
<dbReference type="Gene3D" id="1.10.510.10">
    <property type="entry name" value="Transferase(Phosphotransferase) domain 1"/>
    <property type="match status" value="1"/>
</dbReference>
<evidence type="ECO:0000256" key="4">
    <source>
        <dbReference type="ARBA" id="ARBA00022840"/>
    </source>
</evidence>
<dbReference type="CDD" id="cd14014">
    <property type="entry name" value="STKc_PknB_like"/>
    <property type="match status" value="1"/>
</dbReference>
<dbReference type="PROSITE" id="PS50011">
    <property type="entry name" value="PROTEIN_KINASE_DOM"/>
    <property type="match status" value="1"/>
</dbReference>
<protein>
    <submittedName>
        <fullName evidence="6">Serine/threonine protein kinase</fullName>
    </submittedName>
</protein>
<keyword evidence="3 6" id="KW-0418">Kinase</keyword>
<feature type="domain" description="Protein kinase" evidence="5">
    <location>
        <begin position="20"/>
        <end position="283"/>
    </location>
</feature>
<evidence type="ECO:0000256" key="1">
    <source>
        <dbReference type="ARBA" id="ARBA00022679"/>
    </source>
</evidence>